<dbReference type="GO" id="GO:0051987">
    <property type="term" value="P:positive regulation of attachment of spindle microtubules to kinetochore"/>
    <property type="evidence" value="ECO:0007669"/>
    <property type="project" value="EnsemblFungi"/>
</dbReference>
<evidence type="ECO:0000256" key="20">
    <source>
        <dbReference type="SAM" id="MobiDB-lite"/>
    </source>
</evidence>
<evidence type="ECO:0000256" key="8">
    <source>
        <dbReference type="ARBA" id="ARBA00022701"/>
    </source>
</evidence>
<keyword evidence="6" id="KW-0963">Cytoplasm</keyword>
<keyword evidence="22" id="KW-1185">Reference proteome</keyword>
<dbReference type="InterPro" id="IPR013960">
    <property type="entry name" value="DASH_Duo1"/>
</dbReference>
<keyword evidence="5" id="KW-0158">Chromosome</keyword>
<dbReference type="eggNOG" id="ENOG502S4KM">
    <property type="taxonomic scope" value="Eukaryota"/>
</dbReference>
<evidence type="ECO:0000256" key="3">
    <source>
        <dbReference type="ARBA" id="ARBA00004629"/>
    </source>
</evidence>
<dbReference type="PANTHER" id="PTHR28216">
    <property type="entry name" value="DASH COMPLEX SUBUNIT DUO1"/>
    <property type="match status" value="1"/>
</dbReference>
<dbReference type="STRING" id="1071381.G8BYQ7"/>
<evidence type="ECO:0000256" key="19">
    <source>
        <dbReference type="SAM" id="Coils"/>
    </source>
</evidence>
<evidence type="ECO:0000256" key="15">
    <source>
        <dbReference type="ARBA" id="ARBA00023306"/>
    </source>
</evidence>
<dbReference type="Pfam" id="PF08651">
    <property type="entry name" value="DASH_Duo1"/>
    <property type="match status" value="1"/>
</dbReference>
<evidence type="ECO:0000313" key="21">
    <source>
        <dbReference type="EMBL" id="CCE64999.1"/>
    </source>
</evidence>
<dbReference type="GO" id="GO:0072686">
    <property type="term" value="C:mitotic spindle"/>
    <property type="evidence" value="ECO:0007669"/>
    <property type="project" value="InterPro"/>
</dbReference>
<dbReference type="PANTHER" id="PTHR28216:SF1">
    <property type="entry name" value="DASH COMPLEX SUBUNIT DUO1"/>
    <property type="match status" value="1"/>
</dbReference>
<evidence type="ECO:0000256" key="9">
    <source>
        <dbReference type="ARBA" id="ARBA00022776"/>
    </source>
</evidence>
<dbReference type="EMBL" id="HE612865">
    <property type="protein sequence ID" value="CCE64999.1"/>
    <property type="molecule type" value="Genomic_DNA"/>
</dbReference>
<evidence type="ECO:0000256" key="16">
    <source>
        <dbReference type="ARBA" id="ARBA00023328"/>
    </source>
</evidence>
<evidence type="ECO:0000256" key="12">
    <source>
        <dbReference type="ARBA" id="ARBA00023054"/>
    </source>
</evidence>
<evidence type="ECO:0000256" key="6">
    <source>
        <dbReference type="ARBA" id="ARBA00022490"/>
    </source>
</evidence>
<gene>
    <name evidence="21" type="primary">TPHA0J01780</name>
    <name evidence="21" type="ordered locus">TPHA_0J01780</name>
</gene>
<dbReference type="GO" id="GO:0005874">
    <property type="term" value="C:microtubule"/>
    <property type="evidence" value="ECO:0007669"/>
    <property type="project" value="UniProtKB-KW"/>
</dbReference>
<evidence type="ECO:0000256" key="5">
    <source>
        <dbReference type="ARBA" id="ARBA00022454"/>
    </source>
</evidence>
<evidence type="ECO:0000256" key="2">
    <source>
        <dbReference type="ARBA" id="ARBA00004186"/>
    </source>
</evidence>
<dbReference type="GO" id="GO:0042729">
    <property type="term" value="C:DASH complex"/>
    <property type="evidence" value="ECO:0007669"/>
    <property type="project" value="EnsemblFungi"/>
</dbReference>
<evidence type="ECO:0000256" key="13">
    <source>
        <dbReference type="ARBA" id="ARBA00023212"/>
    </source>
</evidence>
<dbReference type="GO" id="GO:0051301">
    <property type="term" value="P:cell division"/>
    <property type="evidence" value="ECO:0007669"/>
    <property type="project" value="UniProtKB-KW"/>
</dbReference>
<dbReference type="GO" id="GO:1990976">
    <property type="term" value="P:protein transport along microtubule to mitotic spindle pole body"/>
    <property type="evidence" value="ECO:0007669"/>
    <property type="project" value="EnsemblFungi"/>
</dbReference>
<comment type="similarity">
    <text evidence="4">Belongs to the DASH complex DUO1 family.</text>
</comment>
<dbReference type="OMA" id="DTWIKIQ"/>
<evidence type="ECO:0000313" key="22">
    <source>
        <dbReference type="Proteomes" id="UP000005666"/>
    </source>
</evidence>
<keyword evidence="10" id="KW-0159">Chromosome partition</keyword>
<evidence type="ECO:0000256" key="18">
    <source>
        <dbReference type="ARBA" id="ARBA00044358"/>
    </source>
</evidence>
<dbReference type="RefSeq" id="XP_003687433.1">
    <property type="nucleotide sequence ID" value="XM_003687385.1"/>
</dbReference>
<protein>
    <recommendedName>
        <fullName evidence="17">DASH complex subunit DUO1</fullName>
    </recommendedName>
    <alternativeName>
        <fullName evidence="18">Outer kinetochore protein DUO1</fullName>
    </alternativeName>
</protein>
<dbReference type="KEGG" id="tpf:TPHA_0J01780"/>
<evidence type="ECO:0000256" key="1">
    <source>
        <dbReference type="ARBA" id="ARBA00004123"/>
    </source>
</evidence>
<dbReference type="GeneID" id="11533145"/>
<name>G8BYQ7_TETPH</name>
<dbReference type="GO" id="GO:1990758">
    <property type="term" value="P:mitotic sister chromatid biorientation"/>
    <property type="evidence" value="ECO:0007669"/>
    <property type="project" value="EnsemblFungi"/>
</dbReference>
<evidence type="ECO:0000256" key="7">
    <source>
        <dbReference type="ARBA" id="ARBA00022618"/>
    </source>
</evidence>
<keyword evidence="8" id="KW-0493">Microtubule</keyword>
<dbReference type="HOGENOM" id="CLU_114619_0_0_1"/>
<evidence type="ECO:0000256" key="10">
    <source>
        <dbReference type="ARBA" id="ARBA00022829"/>
    </source>
</evidence>
<keyword evidence="9" id="KW-0498">Mitosis</keyword>
<evidence type="ECO:0000256" key="4">
    <source>
        <dbReference type="ARBA" id="ARBA00005366"/>
    </source>
</evidence>
<feature type="region of interest" description="Disordered" evidence="20">
    <location>
        <begin position="156"/>
        <end position="182"/>
    </location>
</feature>
<organism evidence="21 22">
    <name type="scientific">Tetrapisispora phaffii (strain ATCC 24235 / CBS 4417 / NBRC 1672 / NRRL Y-8282 / UCD 70-5)</name>
    <name type="common">Yeast</name>
    <name type="synonym">Fabospora phaffii</name>
    <dbReference type="NCBI Taxonomy" id="1071381"/>
    <lineage>
        <taxon>Eukaryota</taxon>
        <taxon>Fungi</taxon>
        <taxon>Dikarya</taxon>
        <taxon>Ascomycota</taxon>
        <taxon>Saccharomycotina</taxon>
        <taxon>Saccharomycetes</taxon>
        <taxon>Saccharomycetales</taxon>
        <taxon>Saccharomycetaceae</taxon>
        <taxon>Tetrapisispora</taxon>
    </lineage>
</organism>
<keyword evidence="14" id="KW-0539">Nucleus</keyword>
<accession>G8BYQ7</accession>
<keyword evidence="11" id="KW-0995">Kinetochore</keyword>
<evidence type="ECO:0000256" key="11">
    <source>
        <dbReference type="ARBA" id="ARBA00022838"/>
    </source>
</evidence>
<sequence length="216" mass="25051">MNSDKTDNIDKLIPEMFDQMRSNFESKLNSPIHNRTKNNKLVSTNISTQSLLKELEALDKIIPMIENINKNLKSVLPSHITKIQETCKTTNMILDSWISIHSQAGYIHQLMTKQQLNGDIDTSTIEKSKSEVNELKKVYEELQNKRDSVENKRFNSKGTFSLNKRPNNIRKVQKPSPRELHQNKLRNAYRERASNIPNISSRITRPTASSQRKMFK</sequence>
<dbReference type="AlphaFoldDB" id="G8BYQ7"/>
<dbReference type="OrthoDB" id="4067138at2759"/>
<keyword evidence="15" id="KW-0131">Cell cycle</keyword>
<keyword evidence="16" id="KW-0137">Centromere</keyword>
<keyword evidence="7" id="KW-0132">Cell division</keyword>
<proteinExistence type="inferred from homology"/>
<keyword evidence="13" id="KW-0206">Cytoskeleton</keyword>
<reference evidence="21 22" key="1">
    <citation type="journal article" date="2011" name="Proc. Natl. Acad. Sci. U.S.A.">
        <title>Evolutionary erosion of yeast sex chromosomes by mating-type switching accidents.</title>
        <authorList>
            <person name="Gordon J.L."/>
            <person name="Armisen D."/>
            <person name="Proux-Wera E."/>
            <person name="Oheigeartaigh S.S."/>
            <person name="Byrne K.P."/>
            <person name="Wolfe K.H."/>
        </authorList>
    </citation>
    <scope>NUCLEOTIDE SEQUENCE [LARGE SCALE GENOMIC DNA]</scope>
    <source>
        <strain evidence="22">ATCC 24235 / CBS 4417 / NBRC 1672 / NRRL Y-8282 / UCD 70-5</strain>
    </source>
</reference>
<feature type="compositionally biased region" description="Polar residues" evidence="20">
    <location>
        <begin position="156"/>
        <end position="166"/>
    </location>
</feature>
<comment type="subcellular location">
    <subcellularLocation>
        <location evidence="3">Chromosome</location>
        <location evidence="3">Centromere</location>
        <location evidence="3">Kinetochore</location>
    </subcellularLocation>
    <subcellularLocation>
        <location evidence="2">Cytoplasm</location>
        <location evidence="2">Cytoskeleton</location>
        <location evidence="2">Spindle</location>
    </subcellularLocation>
    <subcellularLocation>
        <location evidence="1">Nucleus</location>
    </subcellularLocation>
</comment>
<dbReference type="GO" id="GO:0051010">
    <property type="term" value="F:microtubule plus-end binding"/>
    <property type="evidence" value="ECO:0007669"/>
    <property type="project" value="EnsemblFungi"/>
</dbReference>
<keyword evidence="12 19" id="KW-0175">Coiled coil</keyword>
<feature type="coiled-coil region" evidence="19">
    <location>
        <begin position="125"/>
        <end position="152"/>
    </location>
</feature>
<dbReference type="GO" id="GO:0031116">
    <property type="term" value="P:positive regulation of microtubule polymerization"/>
    <property type="evidence" value="ECO:0007669"/>
    <property type="project" value="EnsemblFungi"/>
</dbReference>
<evidence type="ECO:0000256" key="14">
    <source>
        <dbReference type="ARBA" id="ARBA00023242"/>
    </source>
</evidence>
<dbReference type="Proteomes" id="UP000005666">
    <property type="component" value="Chromosome 10"/>
</dbReference>
<evidence type="ECO:0000256" key="17">
    <source>
        <dbReference type="ARBA" id="ARBA00044152"/>
    </source>
</evidence>